<organism evidence="1">
    <name type="scientific">marine sediment metagenome</name>
    <dbReference type="NCBI Taxonomy" id="412755"/>
    <lineage>
        <taxon>unclassified sequences</taxon>
        <taxon>metagenomes</taxon>
        <taxon>ecological metagenomes</taxon>
    </lineage>
</organism>
<accession>X0TLD7</accession>
<protein>
    <submittedName>
        <fullName evidence="1">Uncharacterized protein</fullName>
    </submittedName>
</protein>
<dbReference type="AlphaFoldDB" id="X0TLD7"/>
<evidence type="ECO:0000313" key="1">
    <source>
        <dbReference type="EMBL" id="GAF94044.1"/>
    </source>
</evidence>
<dbReference type="EMBL" id="BARS01011817">
    <property type="protein sequence ID" value="GAF94044.1"/>
    <property type="molecule type" value="Genomic_DNA"/>
</dbReference>
<comment type="caution">
    <text evidence="1">The sequence shown here is derived from an EMBL/GenBank/DDBJ whole genome shotgun (WGS) entry which is preliminary data.</text>
</comment>
<feature type="non-terminal residue" evidence="1">
    <location>
        <position position="1"/>
    </location>
</feature>
<name>X0TLD7_9ZZZZ</name>
<gene>
    <name evidence="1" type="ORF">S01H1_21338</name>
</gene>
<reference evidence="1" key="1">
    <citation type="journal article" date="2014" name="Front. Microbiol.">
        <title>High frequency of phylogenetically diverse reductive dehalogenase-homologous genes in deep subseafloor sedimentary metagenomes.</title>
        <authorList>
            <person name="Kawai M."/>
            <person name="Futagami T."/>
            <person name="Toyoda A."/>
            <person name="Takaki Y."/>
            <person name="Nishi S."/>
            <person name="Hori S."/>
            <person name="Arai W."/>
            <person name="Tsubouchi T."/>
            <person name="Morono Y."/>
            <person name="Uchiyama I."/>
            <person name="Ito T."/>
            <person name="Fujiyama A."/>
            <person name="Inagaki F."/>
            <person name="Takami H."/>
        </authorList>
    </citation>
    <scope>NUCLEOTIDE SEQUENCE</scope>
    <source>
        <strain evidence="1">Expedition CK06-06</strain>
    </source>
</reference>
<proteinExistence type="predicted"/>
<sequence length="96" mass="10298">LENIDMLLVCLRDMVWFRHSGDPAGAVNADVAAYLAELAGGAPGALAEHWMQLVAAARSDLEANVRMDLVVDGLLLEMDATLRRPSPPLARRSTGT</sequence>